<dbReference type="Proteomes" id="UP000245431">
    <property type="component" value="Plasmid PVE_plasmid"/>
</dbReference>
<proteinExistence type="predicted"/>
<gene>
    <name evidence="1" type="ORF">PVE_P0086</name>
</gene>
<geneLocation type="plasmid" evidence="2">
    <name>pve_Plasmid</name>
</geneLocation>
<evidence type="ECO:0000313" key="1">
    <source>
        <dbReference type="EMBL" id="SBW85130.1"/>
    </source>
</evidence>
<evidence type="ECO:0000313" key="2">
    <source>
        <dbReference type="Proteomes" id="UP000245431"/>
    </source>
</evidence>
<keyword evidence="1" id="KW-0614">Plasmid</keyword>
<name>A0A1D3K9Z2_PSEVE</name>
<organism evidence="1 2">
    <name type="scientific">Pseudomonas veronii 1YdBTEX2</name>
    <dbReference type="NCBI Taxonomy" id="1295141"/>
    <lineage>
        <taxon>Bacteria</taxon>
        <taxon>Pseudomonadati</taxon>
        <taxon>Pseudomonadota</taxon>
        <taxon>Gammaproteobacteria</taxon>
        <taxon>Pseudomonadales</taxon>
        <taxon>Pseudomonadaceae</taxon>
        <taxon>Pseudomonas</taxon>
    </lineage>
</organism>
<dbReference type="AlphaFoldDB" id="A0A1D3K9Z2"/>
<protein>
    <submittedName>
        <fullName evidence="1">Uncharacterized protein</fullName>
    </submittedName>
</protein>
<accession>A0A1D3K9Z2</accession>
<sequence length="37" mass="4050">MEGLAGMIAVAWTMRNRVNDGKDVPSAPPLSYECGRR</sequence>
<reference evidence="2" key="1">
    <citation type="submission" date="2016-07" db="EMBL/GenBank/DDBJ databases">
        <authorList>
            <person name="Florea S."/>
            <person name="Webb J.S."/>
            <person name="Jaromczyk J."/>
            <person name="Schardl C.L."/>
        </authorList>
    </citation>
    <scope>NUCLEOTIDE SEQUENCE [LARGE SCALE GENOMIC DNA]</scope>
    <source>
        <strain evidence="2">1YdBTEX2</strain>
        <plasmid evidence="2">Plasmid pve_Plasmid</plasmid>
    </source>
</reference>
<dbReference type="EMBL" id="LT599585">
    <property type="protein sequence ID" value="SBW85130.1"/>
    <property type="molecule type" value="Genomic_DNA"/>
</dbReference>